<evidence type="ECO:0000256" key="5">
    <source>
        <dbReference type="ARBA" id="ARBA00022723"/>
    </source>
</evidence>
<protein>
    <submittedName>
        <fullName evidence="10">Cytochrome c3 family protein</fullName>
    </submittedName>
</protein>
<dbReference type="SUPFAM" id="SSF48695">
    <property type="entry name" value="Multiheme cytochromes"/>
    <property type="match status" value="1"/>
</dbReference>
<comment type="subcellular location">
    <subcellularLocation>
        <location evidence="2">Cell envelope</location>
    </subcellularLocation>
</comment>
<keyword evidence="5" id="KW-0479">Metal-binding</keyword>
<evidence type="ECO:0000256" key="4">
    <source>
        <dbReference type="ARBA" id="ARBA00022617"/>
    </source>
</evidence>
<dbReference type="Pfam" id="PF14537">
    <property type="entry name" value="Cytochrom_c3_2"/>
    <property type="match status" value="1"/>
</dbReference>
<keyword evidence="7" id="KW-0408">Iron</keyword>
<dbReference type="InterPro" id="IPR012286">
    <property type="entry name" value="Tetrahaem_cytochrome"/>
</dbReference>
<evidence type="ECO:0000256" key="8">
    <source>
        <dbReference type="SAM" id="SignalP"/>
    </source>
</evidence>
<organism evidence="10 11">
    <name type="scientific">Campylobacter anatolicus</name>
    <dbReference type="NCBI Taxonomy" id="2829105"/>
    <lineage>
        <taxon>Bacteria</taxon>
        <taxon>Pseudomonadati</taxon>
        <taxon>Campylobacterota</taxon>
        <taxon>Epsilonproteobacteria</taxon>
        <taxon>Campylobacterales</taxon>
        <taxon>Campylobacteraceae</taxon>
        <taxon>Campylobacter</taxon>
    </lineage>
</organism>
<accession>A0ABS5HJ79</accession>
<evidence type="ECO:0000313" key="11">
    <source>
        <dbReference type="Proteomes" id="UP000682951"/>
    </source>
</evidence>
<feature type="signal peptide" evidence="8">
    <location>
        <begin position="1"/>
        <end position="17"/>
    </location>
</feature>
<evidence type="ECO:0000256" key="2">
    <source>
        <dbReference type="ARBA" id="ARBA00004196"/>
    </source>
</evidence>
<feature type="domain" description="Tetrahaem cytochrome" evidence="9">
    <location>
        <begin position="50"/>
        <end position="131"/>
    </location>
</feature>
<gene>
    <name evidence="10" type="ORF">KDD93_05750</name>
</gene>
<keyword evidence="4" id="KW-0349">Heme</keyword>
<dbReference type="EMBL" id="JAGSSW010000005">
    <property type="protein sequence ID" value="MBR8464075.1"/>
    <property type="molecule type" value="Genomic_DNA"/>
</dbReference>
<keyword evidence="6" id="KW-0249">Electron transport</keyword>
<evidence type="ECO:0000313" key="10">
    <source>
        <dbReference type="EMBL" id="MBR8464075.1"/>
    </source>
</evidence>
<evidence type="ECO:0000256" key="6">
    <source>
        <dbReference type="ARBA" id="ARBA00022982"/>
    </source>
</evidence>
<dbReference type="CDD" id="cd08168">
    <property type="entry name" value="Cytochrom_C3"/>
    <property type="match status" value="1"/>
</dbReference>
<comment type="caution">
    <text evidence="10">The sequence shown here is derived from an EMBL/GenBank/DDBJ whole genome shotgun (WGS) entry which is preliminary data.</text>
</comment>
<dbReference type="InterPro" id="IPR036280">
    <property type="entry name" value="Multihaem_cyt_sf"/>
</dbReference>
<keyword evidence="3" id="KW-0813">Transport</keyword>
<reference evidence="10 11" key="1">
    <citation type="submission" date="2021-04" db="EMBL/GenBank/DDBJ databases">
        <title>Molecular and phenotypic characterization and identification of bacterial isolates recovered from the Anatolian ground squirrels (Spermophilus xanthoprymnus) and which have the potential to form a new species in the Campylobacter genus.</title>
        <authorList>
            <person name="Aydin F."/>
            <person name="Abay S."/>
            <person name="Kayman T."/>
            <person name="Karakaya E."/>
            <person name="Mustak H.K."/>
            <person name="Mustak I.B."/>
            <person name="Bilgin N."/>
            <person name="Duzler A."/>
            <person name="Sahin O."/>
            <person name="Guran O."/>
            <person name="Saticioglu I.B."/>
        </authorList>
    </citation>
    <scope>NUCLEOTIDE SEQUENCE [LARGE SCALE GENOMIC DNA]</scope>
    <source>
        <strain evidence="11">faydin-G24</strain>
    </source>
</reference>
<comment type="cofactor">
    <cofactor evidence="1">
        <name>heme c</name>
        <dbReference type="ChEBI" id="CHEBI:61717"/>
    </cofactor>
</comment>
<dbReference type="Gene3D" id="1.10.1130.10">
    <property type="entry name" value="Flavocytochrome C3, Chain A"/>
    <property type="match status" value="1"/>
</dbReference>
<proteinExistence type="predicted"/>
<evidence type="ECO:0000256" key="7">
    <source>
        <dbReference type="ARBA" id="ARBA00023004"/>
    </source>
</evidence>
<feature type="chain" id="PRO_5046700196" evidence="8">
    <location>
        <begin position="18"/>
        <end position="141"/>
    </location>
</feature>
<evidence type="ECO:0000256" key="3">
    <source>
        <dbReference type="ARBA" id="ARBA00022448"/>
    </source>
</evidence>
<dbReference type="RefSeq" id="WP_212142063.1">
    <property type="nucleotide sequence ID" value="NZ_JAGSSW010000005.1"/>
</dbReference>
<dbReference type="Proteomes" id="UP000682951">
    <property type="component" value="Unassembled WGS sequence"/>
</dbReference>
<name>A0ABS5HJ79_9BACT</name>
<evidence type="ECO:0000256" key="1">
    <source>
        <dbReference type="ARBA" id="ARBA00001926"/>
    </source>
</evidence>
<keyword evidence="11" id="KW-1185">Reference proteome</keyword>
<keyword evidence="8" id="KW-0732">Signal</keyword>
<evidence type="ECO:0000259" key="9">
    <source>
        <dbReference type="Pfam" id="PF14537"/>
    </source>
</evidence>
<sequence length="141" mass="15846">MKKFMFLLSFFTILLNATDLHQMSLAKILRDSNGEIVTNFSKETFAIKGIHQKLGLSCTDCHKEPDEKMYSSAMNSSCLECHGSYAKLGERTGALGHNDNIHASPHFEALDCDTCHKSHKPSVNMCLRCHTQDSIKNLEVR</sequence>